<dbReference type="EMBL" id="JACCKX010000001">
    <property type="protein sequence ID" value="NZA02665.1"/>
    <property type="molecule type" value="Genomic_DNA"/>
</dbReference>
<evidence type="ECO:0000256" key="1">
    <source>
        <dbReference type="ARBA" id="ARBA00004141"/>
    </source>
</evidence>
<accession>A0A853IU03</accession>
<dbReference type="InterPro" id="IPR000620">
    <property type="entry name" value="EamA_dom"/>
</dbReference>
<organism evidence="8 9">
    <name type="scientific">Ottowia beijingensis</name>
    <dbReference type="NCBI Taxonomy" id="1207057"/>
    <lineage>
        <taxon>Bacteria</taxon>
        <taxon>Pseudomonadati</taxon>
        <taxon>Pseudomonadota</taxon>
        <taxon>Betaproteobacteria</taxon>
        <taxon>Burkholderiales</taxon>
        <taxon>Comamonadaceae</taxon>
        <taxon>Ottowia</taxon>
    </lineage>
</organism>
<comment type="caution">
    <text evidence="8">The sequence shown here is derived from an EMBL/GenBank/DDBJ whole genome shotgun (WGS) entry which is preliminary data.</text>
</comment>
<keyword evidence="3 6" id="KW-0812">Transmembrane</keyword>
<dbReference type="InterPro" id="IPR037185">
    <property type="entry name" value="EmrE-like"/>
</dbReference>
<dbReference type="InterPro" id="IPR050638">
    <property type="entry name" value="AA-Vitamin_Transporters"/>
</dbReference>
<dbReference type="Gene3D" id="1.10.3730.20">
    <property type="match status" value="1"/>
</dbReference>
<feature type="domain" description="EamA" evidence="7">
    <location>
        <begin position="12"/>
        <end position="141"/>
    </location>
</feature>
<evidence type="ECO:0000256" key="4">
    <source>
        <dbReference type="ARBA" id="ARBA00022989"/>
    </source>
</evidence>
<keyword evidence="5 6" id="KW-0472">Membrane</keyword>
<evidence type="ECO:0000256" key="3">
    <source>
        <dbReference type="ARBA" id="ARBA00022692"/>
    </source>
</evidence>
<keyword evidence="9" id="KW-1185">Reference proteome</keyword>
<evidence type="ECO:0000313" key="8">
    <source>
        <dbReference type="EMBL" id="NZA02665.1"/>
    </source>
</evidence>
<feature type="transmembrane region" description="Helical" evidence="6">
    <location>
        <begin position="280"/>
        <end position="297"/>
    </location>
</feature>
<feature type="domain" description="EamA" evidence="7">
    <location>
        <begin position="156"/>
        <end position="296"/>
    </location>
</feature>
<dbReference type="AlphaFoldDB" id="A0A853IU03"/>
<proteinExistence type="inferred from homology"/>
<sequence length="299" mass="32147">MSARLTPRTAALLTLPPLLWAGNAVVGRLVTDLVPPITLNFLRWVLAFAILLPLAAWVLRPGSGLWAHWRRFALLGLLGVGLYNALQYLALHTSTALNVTLVASSMPLWMMALGRLFFDARITRPQLLGALLSMAGVAVVLARGNLAQLAQLQLVPGDLYMLAATIAWAWYSWLLARRAEPDAIRADWAAFLLAQIVFGLGWSGLMTAGEWALTDARIQWGWPLAAALLFVAVGPAVLAYRCWGLGVQSAGPTVAGFFGNLTPLFAAVMSALFLGEAPRLYHAAAFALIVAGIVVSARR</sequence>
<dbReference type="SUPFAM" id="SSF103481">
    <property type="entry name" value="Multidrug resistance efflux transporter EmrE"/>
    <property type="match status" value="2"/>
</dbReference>
<feature type="transmembrane region" description="Helical" evidence="6">
    <location>
        <begin position="40"/>
        <end position="60"/>
    </location>
</feature>
<comment type="similarity">
    <text evidence="2">Belongs to the EamA transporter family.</text>
</comment>
<feature type="transmembrane region" description="Helical" evidence="6">
    <location>
        <begin position="96"/>
        <end position="118"/>
    </location>
</feature>
<name>A0A853IU03_9BURK</name>
<feature type="transmembrane region" description="Helical" evidence="6">
    <location>
        <begin position="127"/>
        <end position="147"/>
    </location>
</feature>
<evidence type="ECO:0000256" key="6">
    <source>
        <dbReference type="SAM" id="Phobius"/>
    </source>
</evidence>
<gene>
    <name evidence="8" type="ORF">H0I39_14545</name>
</gene>
<dbReference type="GO" id="GO:0016020">
    <property type="term" value="C:membrane"/>
    <property type="evidence" value="ECO:0007669"/>
    <property type="project" value="UniProtKB-SubCell"/>
</dbReference>
<dbReference type="PANTHER" id="PTHR32322">
    <property type="entry name" value="INNER MEMBRANE TRANSPORTER"/>
    <property type="match status" value="1"/>
</dbReference>
<dbReference type="Pfam" id="PF00892">
    <property type="entry name" value="EamA"/>
    <property type="match status" value="2"/>
</dbReference>
<evidence type="ECO:0000256" key="5">
    <source>
        <dbReference type="ARBA" id="ARBA00023136"/>
    </source>
</evidence>
<dbReference type="Proteomes" id="UP000589716">
    <property type="component" value="Unassembled WGS sequence"/>
</dbReference>
<evidence type="ECO:0000313" key="9">
    <source>
        <dbReference type="Proteomes" id="UP000589716"/>
    </source>
</evidence>
<reference evidence="8 9" key="1">
    <citation type="submission" date="2020-07" db="EMBL/GenBank/DDBJ databases">
        <authorList>
            <person name="Maaloum M."/>
        </authorList>
    </citation>
    <scope>NUCLEOTIDE SEQUENCE [LARGE SCALE GENOMIC DNA]</scope>
    <source>
        <strain evidence="8 9">GCS-AN-3</strain>
    </source>
</reference>
<feature type="transmembrane region" description="Helical" evidence="6">
    <location>
        <begin position="254"/>
        <end position="274"/>
    </location>
</feature>
<feature type="transmembrane region" description="Helical" evidence="6">
    <location>
        <begin position="72"/>
        <end position="90"/>
    </location>
</feature>
<feature type="transmembrane region" description="Helical" evidence="6">
    <location>
        <begin position="220"/>
        <end position="242"/>
    </location>
</feature>
<comment type="subcellular location">
    <subcellularLocation>
        <location evidence="1">Membrane</location>
        <topology evidence="1">Multi-pass membrane protein</topology>
    </subcellularLocation>
</comment>
<feature type="transmembrane region" description="Helical" evidence="6">
    <location>
        <begin position="159"/>
        <end position="176"/>
    </location>
</feature>
<protein>
    <submittedName>
        <fullName evidence="8">DMT family transporter</fullName>
    </submittedName>
</protein>
<evidence type="ECO:0000259" key="7">
    <source>
        <dbReference type="Pfam" id="PF00892"/>
    </source>
</evidence>
<evidence type="ECO:0000256" key="2">
    <source>
        <dbReference type="ARBA" id="ARBA00007362"/>
    </source>
</evidence>
<keyword evidence="4 6" id="KW-1133">Transmembrane helix</keyword>
<dbReference type="RefSeq" id="WP_180550981.1">
    <property type="nucleotide sequence ID" value="NZ_JACCKX010000001.1"/>
</dbReference>
<feature type="transmembrane region" description="Helical" evidence="6">
    <location>
        <begin position="188"/>
        <end position="208"/>
    </location>
</feature>
<dbReference type="PANTHER" id="PTHR32322:SF2">
    <property type="entry name" value="EAMA DOMAIN-CONTAINING PROTEIN"/>
    <property type="match status" value="1"/>
</dbReference>